<accession>A0A919WEF9</accession>
<dbReference type="SUPFAM" id="SSF52374">
    <property type="entry name" value="Nucleotidylyl transferase"/>
    <property type="match status" value="1"/>
</dbReference>
<evidence type="ECO:0000256" key="1">
    <source>
        <dbReference type="ARBA" id="ARBA00002324"/>
    </source>
</evidence>
<dbReference type="PANTHER" id="PTHR39321:SF3">
    <property type="entry name" value="PHOSPHOPANTETHEINE ADENYLYLTRANSFERASE"/>
    <property type="match status" value="1"/>
</dbReference>
<evidence type="ECO:0000256" key="4">
    <source>
        <dbReference type="ARBA" id="ARBA00022679"/>
    </source>
</evidence>
<name>A0A919WEF9_9BACI</name>
<dbReference type="InterPro" id="IPR005248">
    <property type="entry name" value="NadD/NMNAT"/>
</dbReference>
<evidence type="ECO:0000256" key="7">
    <source>
        <dbReference type="ARBA" id="ARBA00022840"/>
    </source>
</evidence>
<dbReference type="Pfam" id="PF01467">
    <property type="entry name" value="CTP_transf_like"/>
    <property type="match status" value="1"/>
</dbReference>
<evidence type="ECO:0000256" key="3">
    <source>
        <dbReference type="ARBA" id="ARBA00022642"/>
    </source>
</evidence>
<evidence type="ECO:0000313" key="13">
    <source>
        <dbReference type="Proteomes" id="UP000682111"/>
    </source>
</evidence>
<evidence type="ECO:0000256" key="8">
    <source>
        <dbReference type="ARBA" id="ARBA00023027"/>
    </source>
</evidence>
<organism evidence="12 13">
    <name type="scientific">Robertmurraya siralis</name>
    <dbReference type="NCBI Taxonomy" id="77777"/>
    <lineage>
        <taxon>Bacteria</taxon>
        <taxon>Bacillati</taxon>
        <taxon>Bacillota</taxon>
        <taxon>Bacilli</taxon>
        <taxon>Bacillales</taxon>
        <taxon>Bacillaceae</taxon>
        <taxon>Robertmurraya</taxon>
    </lineage>
</organism>
<evidence type="ECO:0000256" key="9">
    <source>
        <dbReference type="ARBA" id="ARBA00048721"/>
    </source>
</evidence>
<evidence type="ECO:0000256" key="6">
    <source>
        <dbReference type="ARBA" id="ARBA00022741"/>
    </source>
</evidence>
<evidence type="ECO:0000256" key="10">
    <source>
        <dbReference type="HAMAP-Rule" id="MF_00244"/>
    </source>
</evidence>
<comment type="similarity">
    <text evidence="10">Belongs to the NadD family.</text>
</comment>
<dbReference type="CDD" id="cd02165">
    <property type="entry name" value="NMNAT"/>
    <property type="match status" value="1"/>
</dbReference>
<dbReference type="GO" id="GO:0005524">
    <property type="term" value="F:ATP binding"/>
    <property type="evidence" value="ECO:0007669"/>
    <property type="project" value="UniProtKB-KW"/>
</dbReference>
<protein>
    <recommendedName>
        <fullName evidence="10">Probable nicotinate-nucleotide adenylyltransferase</fullName>
        <ecNumber evidence="10">2.7.7.18</ecNumber>
    </recommendedName>
    <alternativeName>
        <fullName evidence="10">Deamido-NAD(+) diphosphorylase</fullName>
    </alternativeName>
    <alternativeName>
        <fullName evidence="10">Deamido-NAD(+) pyrophosphorylase</fullName>
    </alternativeName>
    <alternativeName>
        <fullName evidence="10">Nicotinate mononucleotide adenylyltransferase</fullName>
        <shortName evidence="10">NaMN adenylyltransferase</shortName>
    </alternativeName>
</protein>
<dbReference type="RefSeq" id="WP_095306892.1">
    <property type="nucleotide sequence ID" value="NZ_BORC01000001.1"/>
</dbReference>
<dbReference type="EMBL" id="BORC01000001">
    <property type="protein sequence ID" value="GIN60385.1"/>
    <property type="molecule type" value="Genomic_DNA"/>
</dbReference>
<sequence length="190" mass="22340">MRKIGLLGGTFDPPHHGHLLIANEVFHELELDEIWFLPNQEPPHKKKSALISTEDRLNMLKLALENVAYFKIETIELERPGPSYTYDTIQQLKKLHPDKSFYFIIGADMVEYLPKWYKIDELVHMVSFVGVNRPTYQDKTSYPIIHIDIPEFQVSSSLIRERIQEGKSIRYLLPDTLIEYLKENHLYESK</sequence>
<dbReference type="GO" id="GO:0004515">
    <property type="term" value="F:nicotinate-nucleotide adenylyltransferase activity"/>
    <property type="evidence" value="ECO:0007669"/>
    <property type="project" value="UniProtKB-UniRule"/>
</dbReference>
<keyword evidence="8 10" id="KW-0520">NAD</keyword>
<evidence type="ECO:0000313" key="12">
    <source>
        <dbReference type="EMBL" id="GIN60385.1"/>
    </source>
</evidence>
<dbReference type="AlphaFoldDB" id="A0A919WEF9"/>
<keyword evidence="5 10" id="KW-0548">Nucleotidyltransferase</keyword>
<keyword evidence="3 10" id="KW-0662">Pyridine nucleotide biosynthesis</keyword>
<comment type="catalytic activity">
    <reaction evidence="9 10">
        <text>nicotinate beta-D-ribonucleotide + ATP + H(+) = deamido-NAD(+) + diphosphate</text>
        <dbReference type="Rhea" id="RHEA:22860"/>
        <dbReference type="ChEBI" id="CHEBI:15378"/>
        <dbReference type="ChEBI" id="CHEBI:30616"/>
        <dbReference type="ChEBI" id="CHEBI:33019"/>
        <dbReference type="ChEBI" id="CHEBI:57502"/>
        <dbReference type="ChEBI" id="CHEBI:58437"/>
        <dbReference type="EC" id="2.7.7.18"/>
    </reaction>
</comment>
<dbReference type="PANTHER" id="PTHR39321">
    <property type="entry name" value="NICOTINATE-NUCLEOTIDE ADENYLYLTRANSFERASE-RELATED"/>
    <property type="match status" value="1"/>
</dbReference>
<dbReference type="GO" id="GO:0009435">
    <property type="term" value="P:NAD+ biosynthetic process"/>
    <property type="evidence" value="ECO:0007669"/>
    <property type="project" value="UniProtKB-UniRule"/>
</dbReference>
<dbReference type="InterPro" id="IPR014729">
    <property type="entry name" value="Rossmann-like_a/b/a_fold"/>
</dbReference>
<dbReference type="NCBIfam" id="TIGR00125">
    <property type="entry name" value="cyt_tran_rel"/>
    <property type="match status" value="1"/>
</dbReference>
<dbReference type="Proteomes" id="UP000682111">
    <property type="component" value="Unassembled WGS sequence"/>
</dbReference>
<dbReference type="NCBIfam" id="NF000840">
    <property type="entry name" value="PRK00071.1-3"/>
    <property type="match status" value="1"/>
</dbReference>
<keyword evidence="4 10" id="KW-0808">Transferase</keyword>
<keyword evidence="6 10" id="KW-0547">Nucleotide-binding</keyword>
<dbReference type="Gene3D" id="3.40.50.620">
    <property type="entry name" value="HUPs"/>
    <property type="match status" value="1"/>
</dbReference>
<comment type="pathway">
    <text evidence="2 10">Cofactor biosynthesis; NAD(+) biosynthesis; deamido-NAD(+) from nicotinate D-ribonucleotide: step 1/1.</text>
</comment>
<feature type="domain" description="Cytidyltransferase-like" evidence="11">
    <location>
        <begin position="6"/>
        <end position="162"/>
    </location>
</feature>
<proteinExistence type="inferred from homology"/>
<keyword evidence="13" id="KW-1185">Reference proteome</keyword>
<evidence type="ECO:0000259" key="11">
    <source>
        <dbReference type="Pfam" id="PF01467"/>
    </source>
</evidence>
<keyword evidence="7 10" id="KW-0067">ATP-binding</keyword>
<comment type="function">
    <text evidence="1 10">Catalyzes the reversible adenylation of nicotinate mononucleotide (NaMN) to nicotinic acid adenine dinucleotide (NaAD).</text>
</comment>
<dbReference type="NCBIfam" id="TIGR00482">
    <property type="entry name" value="nicotinate (nicotinamide) nucleotide adenylyltransferase"/>
    <property type="match status" value="1"/>
</dbReference>
<gene>
    <name evidence="10 12" type="primary">nadD</name>
    <name evidence="12" type="ORF">J27TS8_03780</name>
</gene>
<dbReference type="FunFam" id="3.40.50.620:FF:000079">
    <property type="entry name" value="Probable nicotinate-nucleotide adenylyltransferase"/>
    <property type="match status" value="1"/>
</dbReference>
<dbReference type="NCBIfam" id="NF000841">
    <property type="entry name" value="PRK00071.1-4"/>
    <property type="match status" value="1"/>
</dbReference>
<evidence type="ECO:0000256" key="2">
    <source>
        <dbReference type="ARBA" id="ARBA00005019"/>
    </source>
</evidence>
<dbReference type="InterPro" id="IPR004821">
    <property type="entry name" value="Cyt_trans-like"/>
</dbReference>
<evidence type="ECO:0000256" key="5">
    <source>
        <dbReference type="ARBA" id="ARBA00022695"/>
    </source>
</evidence>
<dbReference type="EC" id="2.7.7.18" evidence="10"/>
<reference evidence="12" key="1">
    <citation type="submission" date="2021-03" db="EMBL/GenBank/DDBJ databases">
        <title>Antimicrobial resistance genes in bacteria isolated from Japanese honey, and their potential for conferring macrolide and lincosamide resistance in the American foulbrood pathogen Paenibacillus larvae.</title>
        <authorList>
            <person name="Okamoto M."/>
            <person name="Kumagai M."/>
            <person name="Kanamori H."/>
            <person name="Takamatsu D."/>
        </authorList>
    </citation>
    <scope>NUCLEOTIDE SEQUENCE</scope>
    <source>
        <strain evidence="12">J27TS8</strain>
    </source>
</reference>
<dbReference type="HAMAP" id="MF_00244">
    <property type="entry name" value="NaMN_adenylyltr"/>
    <property type="match status" value="1"/>
</dbReference>
<dbReference type="OrthoDB" id="5295945at2"/>
<comment type="caution">
    <text evidence="12">The sequence shown here is derived from an EMBL/GenBank/DDBJ whole genome shotgun (WGS) entry which is preliminary data.</text>
</comment>